<dbReference type="InterPro" id="IPR000515">
    <property type="entry name" value="MetI-like"/>
</dbReference>
<comment type="similarity">
    <text evidence="10">Belongs to the binding-protein-dependent transport system permease family. OppBC subfamily.</text>
</comment>
<dbReference type="Gene3D" id="1.10.3720.10">
    <property type="entry name" value="MetI-like"/>
    <property type="match status" value="1"/>
</dbReference>
<reference evidence="16" key="1">
    <citation type="journal article" date="2019" name="Int. J. Syst. Evol. Microbiol.">
        <title>The Global Catalogue of Microorganisms (GCM) 10K type strain sequencing project: providing services to taxonomists for standard genome sequencing and annotation.</title>
        <authorList>
            <consortium name="The Broad Institute Genomics Platform"/>
            <consortium name="The Broad Institute Genome Sequencing Center for Infectious Disease"/>
            <person name="Wu L."/>
            <person name="Ma J."/>
        </authorList>
    </citation>
    <scope>NUCLEOTIDE SEQUENCE [LARGE SCALE GENOMIC DNA]</scope>
    <source>
        <strain evidence="16">CGMCC 1.12770</strain>
    </source>
</reference>
<evidence type="ECO:0000259" key="14">
    <source>
        <dbReference type="PROSITE" id="PS50928"/>
    </source>
</evidence>
<evidence type="ECO:0000256" key="8">
    <source>
        <dbReference type="ARBA" id="ARBA00023112"/>
    </source>
</evidence>
<dbReference type="InterPro" id="IPR050045">
    <property type="entry name" value="Opp2B"/>
</dbReference>
<evidence type="ECO:0000256" key="10">
    <source>
        <dbReference type="ARBA" id="ARBA00024202"/>
    </source>
</evidence>
<keyword evidence="16" id="KW-1185">Reference proteome</keyword>
<organism evidence="15 16">
    <name type="scientific">Paenibacillus silvae</name>
    <dbReference type="NCBI Taxonomy" id="1325358"/>
    <lineage>
        <taxon>Bacteria</taxon>
        <taxon>Bacillati</taxon>
        <taxon>Bacillota</taxon>
        <taxon>Bacilli</taxon>
        <taxon>Bacillales</taxon>
        <taxon>Paenibacillaceae</taxon>
        <taxon>Paenibacillus</taxon>
    </lineage>
</organism>
<dbReference type="InterPro" id="IPR035906">
    <property type="entry name" value="MetI-like_sf"/>
</dbReference>
<dbReference type="PANTHER" id="PTHR43163:SF6">
    <property type="entry name" value="DIPEPTIDE TRANSPORT SYSTEM PERMEASE PROTEIN DPPB-RELATED"/>
    <property type="match status" value="1"/>
</dbReference>
<keyword evidence="4" id="KW-0533">Nickel</keyword>
<dbReference type="EMBL" id="BMFU01000002">
    <property type="protein sequence ID" value="GGH50057.1"/>
    <property type="molecule type" value="Genomic_DNA"/>
</dbReference>
<evidence type="ECO:0000256" key="6">
    <source>
        <dbReference type="ARBA" id="ARBA00022989"/>
    </source>
</evidence>
<gene>
    <name evidence="15" type="ORF">GCM10008014_14920</name>
</gene>
<feature type="transmembrane region" description="Helical" evidence="13">
    <location>
        <begin position="12"/>
        <end position="30"/>
    </location>
</feature>
<accession>A0ABQ1Z792</accession>
<dbReference type="InterPro" id="IPR045621">
    <property type="entry name" value="BPD_transp_1_N"/>
</dbReference>
<feature type="domain" description="ABC transmembrane type-1" evidence="14">
    <location>
        <begin position="98"/>
        <end position="299"/>
    </location>
</feature>
<keyword evidence="2 13" id="KW-0813">Transport</keyword>
<name>A0ABQ1Z792_9BACL</name>
<proteinExistence type="inferred from homology"/>
<comment type="subunit">
    <text evidence="11">The complex is composed of two ATP-binding proteins (NikD and NikE), two transmembrane proteins (NikB and NikC) and a solute-binding protein (NikA).</text>
</comment>
<dbReference type="PROSITE" id="PS50928">
    <property type="entry name" value="ABC_TM1"/>
    <property type="match status" value="1"/>
</dbReference>
<feature type="transmembrane region" description="Helical" evidence="13">
    <location>
        <begin position="102"/>
        <end position="125"/>
    </location>
</feature>
<evidence type="ECO:0000256" key="2">
    <source>
        <dbReference type="ARBA" id="ARBA00022448"/>
    </source>
</evidence>
<dbReference type="CDD" id="cd06261">
    <property type="entry name" value="TM_PBP2"/>
    <property type="match status" value="1"/>
</dbReference>
<evidence type="ECO:0000256" key="4">
    <source>
        <dbReference type="ARBA" id="ARBA00022596"/>
    </source>
</evidence>
<keyword evidence="5 13" id="KW-0812">Transmembrane</keyword>
<keyword evidence="8" id="KW-0921">Nickel transport</keyword>
<protein>
    <recommendedName>
        <fullName evidence="12">Nickel import system permease protein NikB</fullName>
    </recommendedName>
</protein>
<evidence type="ECO:0000256" key="13">
    <source>
        <dbReference type="RuleBase" id="RU363032"/>
    </source>
</evidence>
<keyword evidence="9 13" id="KW-0472">Membrane</keyword>
<feature type="transmembrane region" description="Helical" evidence="13">
    <location>
        <begin position="172"/>
        <end position="192"/>
    </location>
</feature>
<dbReference type="Pfam" id="PF00528">
    <property type="entry name" value="BPD_transp_1"/>
    <property type="match status" value="1"/>
</dbReference>
<evidence type="ECO:0000256" key="1">
    <source>
        <dbReference type="ARBA" id="ARBA00004651"/>
    </source>
</evidence>
<evidence type="ECO:0000256" key="7">
    <source>
        <dbReference type="ARBA" id="ARBA00023065"/>
    </source>
</evidence>
<dbReference type="RefSeq" id="WP_188591877.1">
    <property type="nucleotide sequence ID" value="NZ_BMFU01000002.1"/>
</dbReference>
<dbReference type="PANTHER" id="PTHR43163">
    <property type="entry name" value="DIPEPTIDE TRANSPORT SYSTEM PERMEASE PROTEIN DPPB-RELATED"/>
    <property type="match status" value="1"/>
</dbReference>
<keyword evidence="6 13" id="KW-1133">Transmembrane helix</keyword>
<evidence type="ECO:0000313" key="16">
    <source>
        <dbReference type="Proteomes" id="UP000652153"/>
    </source>
</evidence>
<dbReference type="SUPFAM" id="SSF161098">
    <property type="entry name" value="MetI-like"/>
    <property type="match status" value="1"/>
</dbReference>
<feature type="transmembrane region" description="Helical" evidence="13">
    <location>
        <begin position="230"/>
        <end position="257"/>
    </location>
</feature>
<feature type="transmembrane region" description="Helical" evidence="13">
    <location>
        <begin position="137"/>
        <end position="160"/>
    </location>
</feature>
<evidence type="ECO:0000256" key="5">
    <source>
        <dbReference type="ARBA" id="ARBA00022692"/>
    </source>
</evidence>
<keyword evidence="7" id="KW-0406">Ion transport</keyword>
<dbReference type="Pfam" id="PF19300">
    <property type="entry name" value="BPD_transp_1_N"/>
    <property type="match status" value="1"/>
</dbReference>
<evidence type="ECO:0000256" key="11">
    <source>
        <dbReference type="ARBA" id="ARBA00038669"/>
    </source>
</evidence>
<evidence type="ECO:0000256" key="3">
    <source>
        <dbReference type="ARBA" id="ARBA00022475"/>
    </source>
</evidence>
<sequence>MRHTLLKRSIEFVLFVLLLSLISFVLMKLAPGDAVREMLRSDDVAVTSSQLEQQREALGLNQPVLVQFGQWLSRLVHLDLGTSYMTKRPVTEELLNKLPATLLLTCTSLLVLLLIAVPLGTLSALYPNRMIDRISRLLAVLGTSVPSFWLGLLLIEGFSVRAHLLPSMGTGSLAHLVLPSLTLGLTMSAVYVRLIRSSLLASLGQDFVRGARSRGIGGRRVLWRHAFRHALTPVVTMFGISIGSLLGGTVVVEVLFAYPGLGKYIVDAIQSRDYPVIQGYMVLMGIIVTFMHMLVDFVHDQLNPEIRLKGERS</sequence>
<evidence type="ECO:0000256" key="9">
    <source>
        <dbReference type="ARBA" id="ARBA00023136"/>
    </source>
</evidence>
<dbReference type="NCBIfam" id="NF045470">
    <property type="entry name" value="Opp2B"/>
    <property type="match status" value="1"/>
</dbReference>
<dbReference type="Proteomes" id="UP000652153">
    <property type="component" value="Unassembled WGS sequence"/>
</dbReference>
<feature type="transmembrane region" description="Helical" evidence="13">
    <location>
        <begin position="277"/>
        <end position="298"/>
    </location>
</feature>
<comment type="subcellular location">
    <subcellularLocation>
        <location evidence="1 13">Cell membrane</location>
        <topology evidence="1 13">Multi-pass membrane protein</topology>
    </subcellularLocation>
</comment>
<comment type="caution">
    <text evidence="15">The sequence shown here is derived from an EMBL/GenBank/DDBJ whole genome shotgun (WGS) entry which is preliminary data.</text>
</comment>
<evidence type="ECO:0000256" key="12">
    <source>
        <dbReference type="ARBA" id="ARBA00044774"/>
    </source>
</evidence>
<evidence type="ECO:0000313" key="15">
    <source>
        <dbReference type="EMBL" id="GGH50057.1"/>
    </source>
</evidence>
<keyword evidence="3" id="KW-1003">Cell membrane</keyword>